<dbReference type="AlphaFoldDB" id="A0A1G6SNZ6"/>
<dbReference type="SUPFAM" id="SSF48452">
    <property type="entry name" value="TPR-like"/>
    <property type="match status" value="1"/>
</dbReference>
<protein>
    <submittedName>
        <fullName evidence="2">Peptidase family S41</fullName>
    </submittedName>
</protein>
<dbReference type="GO" id="GO:0008236">
    <property type="term" value="F:serine-type peptidase activity"/>
    <property type="evidence" value="ECO:0007669"/>
    <property type="project" value="InterPro"/>
</dbReference>
<accession>A0A1G6SNZ6</accession>
<dbReference type="InterPro" id="IPR029045">
    <property type="entry name" value="ClpP/crotonase-like_dom_sf"/>
</dbReference>
<dbReference type="Gene3D" id="3.90.226.10">
    <property type="entry name" value="2-enoyl-CoA Hydratase, Chain A, domain 1"/>
    <property type="match status" value="1"/>
</dbReference>
<keyword evidence="3" id="KW-1185">Reference proteome</keyword>
<feature type="domain" description="Tail specific protease" evidence="1">
    <location>
        <begin position="377"/>
        <end position="546"/>
    </location>
</feature>
<dbReference type="Proteomes" id="UP000199452">
    <property type="component" value="Unassembled WGS sequence"/>
</dbReference>
<organism evidence="2 3">
    <name type="scientific">Williamwhitmania taraxaci</name>
    <dbReference type="NCBI Taxonomy" id="1640674"/>
    <lineage>
        <taxon>Bacteria</taxon>
        <taxon>Pseudomonadati</taxon>
        <taxon>Bacteroidota</taxon>
        <taxon>Bacteroidia</taxon>
        <taxon>Bacteroidales</taxon>
        <taxon>Williamwhitmaniaceae</taxon>
        <taxon>Williamwhitmania</taxon>
    </lineage>
</organism>
<evidence type="ECO:0000313" key="2">
    <source>
        <dbReference type="EMBL" id="SDD18599.1"/>
    </source>
</evidence>
<dbReference type="STRING" id="1640674.SAMN05216323_10986"/>
<gene>
    <name evidence="2" type="ORF">SAMN05216323_10986</name>
</gene>
<dbReference type="SUPFAM" id="SSF52096">
    <property type="entry name" value="ClpP/crotonase"/>
    <property type="match status" value="1"/>
</dbReference>
<evidence type="ECO:0000313" key="3">
    <source>
        <dbReference type="Proteomes" id="UP000199452"/>
    </source>
</evidence>
<dbReference type="GO" id="GO:0006508">
    <property type="term" value="P:proteolysis"/>
    <property type="evidence" value="ECO:0007669"/>
    <property type="project" value="InterPro"/>
</dbReference>
<proteinExistence type="predicted"/>
<name>A0A1G6SNZ6_9BACT</name>
<dbReference type="Pfam" id="PF03572">
    <property type="entry name" value="Peptidase_S41"/>
    <property type="match status" value="1"/>
</dbReference>
<evidence type="ECO:0000259" key="1">
    <source>
        <dbReference type="Pfam" id="PF03572"/>
    </source>
</evidence>
<reference evidence="2 3" key="1">
    <citation type="submission" date="2016-09" db="EMBL/GenBank/DDBJ databases">
        <authorList>
            <person name="Capua I."/>
            <person name="De Benedictis P."/>
            <person name="Joannis T."/>
            <person name="Lombin L.H."/>
            <person name="Cattoli G."/>
        </authorList>
    </citation>
    <scope>NUCLEOTIDE SEQUENCE [LARGE SCALE GENOMIC DNA]</scope>
    <source>
        <strain evidence="2 3">A7P-90m</strain>
    </source>
</reference>
<dbReference type="InterPro" id="IPR005151">
    <property type="entry name" value="Tail-specific_protease"/>
</dbReference>
<dbReference type="EMBL" id="FMYP01000098">
    <property type="protein sequence ID" value="SDD18599.1"/>
    <property type="molecule type" value="Genomic_DNA"/>
</dbReference>
<sequence>MVYKRVGFNAEEMNKKAIFIIFPVLLSINLNAQSIADSLYKLAWDKHNQRQFEDAAKLFEKSIQQGKTWAGTYLNAASSWAYADNKEKVFENLNKLPEKGYLDKDFIVLWFSEFYKYHETPEWSNLMTTFNVKIDDFYNYAKTIDFQKLTKKQMLEDFDTLQNKLLRVSPHLMLKEKVYGINYSDYFSNLRGEVEKCNSTDTFAIILYRTLIVCQDGHTSFSSLNPFEHLNDGENINFCSSIAKYEMLYNSVKVTSENIPKFIYKDGKYFLAKEFIFNKIKIPLKSELVSVNSRLPKDYVLENIEYKRSLSWDFNNNCFYSETFLQQDIAADTIVNLIFKDKGKEYQIALHLPIGFTHEKISSIKNGFVFYWEENQILYIRMPKMVNGLFYANEILKYKDYEITKIVVDIRDNPGGSDYDWSDMLCSILPDSYSPKIKLGFNKENSKIFNKMEIFDYKDFPELYLKYIVSETGFEHEGQENIKYKGNIYIFFNQYTYSSAGSLVNLCYYFDNLISVGEVTGRVLGFGTNPSEYELPNSKIKFRIAPTIDLTNVENYQDIFHDKPEIRIETTIDDKILLYDNSYSIEYIKNNDPYMKQIMKH</sequence>
<dbReference type="InterPro" id="IPR011990">
    <property type="entry name" value="TPR-like_helical_dom_sf"/>
</dbReference>